<dbReference type="InterPro" id="IPR009432">
    <property type="entry name" value="DUF1075"/>
</dbReference>
<feature type="compositionally biased region" description="Basic and acidic residues" evidence="6">
    <location>
        <begin position="56"/>
        <end position="69"/>
    </location>
</feature>
<reference evidence="8" key="1">
    <citation type="journal article" date="2014" name="Nature">
        <title>Elephant shark genome provides unique insights into gnathostome evolution.</title>
        <authorList>
            <consortium name="International Elephant Shark Genome Sequencing Consortium"/>
            <person name="Venkatesh B."/>
            <person name="Lee A.P."/>
            <person name="Ravi V."/>
            <person name="Maurya A.K."/>
            <person name="Lian M.M."/>
            <person name="Swann J.B."/>
            <person name="Ohta Y."/>
            <person name="Flajnik M.F."/>
            <person name="Sutoh Y."/>
            <person name="Kasahara M."/>
            <person name="Hoon S."/>
            <person name="Gangu V."/>
            <person name="Roy S.W."/>
            <person name="Irimia M."/>
            <person name="Korzh V."/>
            <person name="Kondrychyn I."/>
            <person name="Lim Z.W."/>
            <person name="Tay B.H."/>
            <person name="Tohari S."/>
            <person name="Kong K.W."/>
            <person name="Ho S."/>
            <person name="Lorente-Galdos B."/>
            <person name="Quilez J."/>
            <person name="Marques-Bonet T."/>
            <person name="Raney B.J."/>
            <person name="Ingham P.W."/>
            <person name="Tay A."/>
            <person name="Hillier L.W."/>
            <person name="Minx P."/>
            <person name="Boehm T."/>
            <person name="Wilson R.K."/>
            <person name="Brenner S."/>
            <person name="Warren W.C."/>
        </authorList>
    </citation>
    <scope>NUCLEOTIDE SEQUENCE</scope>
    <source>
        <tissue evidence="8">Heart</tissue>
    </source>
</reference>
<dbReference type="AlphaFoldDB" id="V9LEL8"/>
<proteinExistence type="evidence at transcript level"/>
<evidence type="ECO:0000256" key="6">
    <source>
        <dbReference type="SAM" id="MobiDB-lite"/>
    </source>
</evidence>
<sequence>MWSRVSAAAQRRLPGPGATWGLGRGEGSSRAPGAGGRRRCLSGRTQGSSLVPEPGRPARPEPEGGERPAYKLPGFTPSNMDKRLLLWAGRFKREEDIPAVVSFEMIDAARNKMRVKACYAMVLLTVLACIGTVIAGKKAAGRQESLTAMNMEKRARWKEEAQRELEASKNQ</sequence>
<dbReference type="GO" id="GO:0090200">
    <property type="term" value="P:positive regulation of release of cytochrome c from mitochondria"/>
    <property type="evidence" value="ECO:0007669"/>
    <property type="project" value="TreeGrafter"/>
</dbReference>
<evidence type="ECO:0000256" key="2">
    <source>
        <dbReference type="ARBA" id="ARBA00007363"/>
    </source>
</evidence>
<name>V9LEL8_CALMI</name>
<keyword evidence="3 7" id="KW-0812">Transmembrane</keyword>
<protein>
    <recommendedName>
        <fullName evidence="9">Protein FAM162B</fullName>
    </recommendedName>
</protein>
<evidence type="ECO:0000256" key="5">
    <source>
        <dbReference type="ARBA" id="ARBA00023136"/>
    </source>
</evidence>
<keyword evidence="5 7" id="KW-0472">Membrane</keyword>
<dbReference type="Pfam" id="PF06388">
    <property type="entry name" value="DUF1075"/>
    <property type="match status" value="1"/>
</dbReference>
<dbReference type="GO" id="GO:0071456">
    <property type="term" value="P:cellular response to hypoxia"/>
    <property type="evidence" value="ECO:0007669"/>
    <property type="project" value="TreeGrafter"/>
</dbReference>
<organism evidence="8">
    <name type="scientific">Callorhinchus milii</name>
    <name type="common">Ghost shark</name>
    <dbReference type="NCBI Taxonomy" id="7868"/>
    <lineage>
        <taxon>Eukaryota</taxon>
        <taxon>Metazoa</taxon>
        <taxon>Chordata</taxon>
        <taxon>Craniata</taxon>
        <taxon>Vertebrata</taxon>
        <taxon>Chondrichthyes</taxon>
        <taxon>Holocephali</taxon>
        <taxon>Chimaeriformes</taxon>
        <taxon>Callorhinchidae</taxon>
        <taxon>Callorhinchus</taxon>
    </lineage>
</organism>
<accession>V9LEL8</accession>
<evidence type="ECO:0000313" key="8">
    <source>
        <dbReference type="EMBL" id="AFP10910.1"/>
    </source>
</evidence>
<evidence type="ECO:0000256" key="1">
    <source>
        <dbReference type="ARBA" id="ARBA00004167"/>
    </source>
</evidence>
<evidence type="ECO:0008006" key="9">
    <source>
        <dbReference type="Google" id="ProtNLM"/>
    </source>
</evidence>
<comment type="similarity">
    <text evidence="2">Belongs to the UPF0389 family.</text>
</comment>
<evidence type="ECO:0000256" key="4">
    <source>
        <dbReference type="ARBA" id="ARBA00022989"/>
    </source>
</evidence>
<dbReference type="EMBL" id="JW878393">
    <property type="protein sequence ID" value="AFP10910.1"/>
    <property type="molecule type" value="mRNA"/>
</dbReference>
<comment type="subcellular location">
    <subcellularLocation>
        <location evidence="1">Membrane</location>
        <topology evidence="1">Single-pass membrane protein</topology>
    </subcellularLocation>
</comment>
<evidence type="ECO:0000256" key="3">
    <source>
        <dbReference type="ARBA" id="ARBA00022692"/>
    </source>
</evidence>
<dbReference type="PANTHER" id="PTHR13674">
    <property type="entry name" value="GROWTH AND TRANSFORMATION-DEPENDENT PROTEIN"/>
    <property type="match status" value="1"/>
</dbReference>
<dbReference type="GO" id="GO:0005739">
    <property type="term" value="C:mitochondrion"/>
    <property type="evidence" value="ECO:0007669"/>
    <property type="project" value="TreeGrafter"/>
</dbReference>
<dbReference type="GO" id="GO:0051402">
    <property type="term" value="P:neuron apoptotic process"/>
    <property type="evidence" value="ECO:0007669"/>
    <property type="project" value="TreeGrafter"/>
</dbReference>
<feature type="region of interest" description="Disordered" evidence="6">
    <location>
        <begin position="1"/>
        <end position="70"/>
    </location>
</feature>
<dbReference type="GO" id="GO:0016020">
    <property type="term" value="C:membrane"/>
    <property type="evidence" value="ECO:0007669"/>
    <property type="project" value="UniProtKB-SubCell"/>
</dbReference>
<dbReference type="PANTHER" id="PTHR13674:SF2">
    <property type="entry name" value="PROTEIN FAM162A"/>
    <property type="match status" value="1"/>
</dbReference>
<feature type="transmembrane region" description="Helical" evidence="7">
    <location>
        <begin position="117"/>
        <end position="136"/>
    </location>
</feature>
<evidence type="ECO:0000256" key="7">
    <source>
        <dbReference type="SAM" id="Phobius"/>
    </source>
</evidence>
<keyword evidence="4 7" id="KW-1133">Transmembrane helix</keyword>